<dbReference type="Proteomes" id="UP000259465">
    <property type="component" value="Chromosome"/>
</dbReference>
<evidence type="ECO:0000259" key="1">
    <source>
        <dbReference type="Pfam" id="PF00535"/>
    </source>
</evidence>
<sequence length="269" mass="30733">MKSVIVSVVLYRHSLEKVLPTINSILSSDVVKRLILVDNSDCQWARKMGDPRVVYVKSSSNQGYGHGHNQAINKFAAESDYYLVCNPDVEFSSDVLKKLIEVAEQCPAGLFMPAISNADGSRQEVCRLLPTPLDSFVRRLLPAAARWTSKNYLLQNADFSCTFFAPSLSGCFMFFRKEALLALKGFDERYFMYFEDVDLSRRAAEQFGAVYVGGVSILHHFEQSSYKNNRMFFLHIKSACQYFLKWGWFFDPGRRRLNKICLEGLPVKQ</sequence>
<dbReference type="InterPro" id="IPR029044">
    <property type="entry name" value="Nucleotide-diphossugar_trans"/>
</dbReference>
<dbReference type="EMBL" id="CP031968">
    <property type="protein sequence ID" value="AXT48162.1"/>
    <property type="molecule type" value="Genomic_DNA"/>
</dbReference>
<reference evidence="2 3" key="1">
    <citation type="submission" date="2018-08" db="EMBL/GenBank/DDBJ databases">
        <title>Complete genome sequence of JP2-74.</title>
        <authorList>
            <person name="Wu L."/>
        </authorList>
    </citation>
    <scope>NUCLEOTIDE SEQUENCE [LARGE SCALE GENOMIC DNA]</scope>
    <source>
        <strain evidence="2 3">JP2-74</strain>
    </source>
</reference>
<dbReference type="AlphaFoldDB" id="A0AAD0WA72"/>
<name>A0AAD0WA72_9NEIS</name>
<dbReference type="RefSeq" id="WP_107732878.1">
    <property type="nucleotide sequence ID" value="NZ_CP031968.1"/>
</dbReference>
<evidence type="ECO:0000313" key="3">
    <source>
        <dbReference type="Proteomes" id="UP000259465"/>
    </source>
</evidence>
<dbReference type="Gene3D" id="3.90.550.10">
    <property type="entry name" value="Spore Coat Polysaccharide Biosynthesis Protein SpsA, Chain A"/>
    <property type="match status" value="1"/>
</dbReference>
<evidence type="ECO:0000313" key="2">
    <source>
        <dbReference type="EMBL" id="AXT48162.1"/>
    </source>
</evidence>
<keyword evidence="3" id="KW-1185">Reference proteome</keyword>
<feature type="domain" description="Glycosyltransferase 2-like" evidence="1">
    <location>
        <begin position="13"/>
        <end position="179"/>
    </location>
</feature>
<dbReference type="PANTHER" id="PTHR43179">
    <property type="entry name" value="RHAMNOSYLTRANSFERASE WBBL"/>
    <property type="match status" value="1"/>
</dbReference>
<gene>
    <name evidence="2" type="ORF">D1345_19210</name>
</gene>
<accession>A0AAD0WA72</accession>
<dbReference type="CDD" id="cd04186">
    <property type="entry name" value="GT_2_like_c"/>
    <property type="match status" value="1"/>
</dbReference>
<dbReference type="SUPFAM" id="SSF53448">
    <property type="entry name" value="Nucleotide-diphospho-sugar transferases"/>
    <property type="match status" value="1"/>
</dbReference>
<dbReference type="Pfam" id="PF00535">
    <property type="entry name" value="Glycos_transf_2"/>
    <property type="match status" value="1"/>
</dbReference>
<dbReference type="KEGG" id="crz:D1345_19210"/>
<dbReference type="InterPro" id="IPR001173">
    <property type="entry name" value="Glyco_trans_2-like"/>
</dbReference>
<organism evidence="2 3">
    <name type="scientific">Chromobacterium rhizoryzae</name>
    <dbReference type="NCBI Taxonomy" id="1778675"/>
    <lineage>
        <taxon>Bacteria</taxon>
        <taxon>Pseudomonadati</taxon>
        <taxon>Pseudomonadota</taxon>
        <taxon>Betaproteobacteria</taxon>
        <taxon>Neisseriales</taxon>
        <taxon>Chromobacteriaceae</taxon>
        <taxon>Chromobacterium</taxon>
    </lineage>
</organism>
<dbReference type="PANTHER" id="PTHR43179:SF10">
    <property type="entry name" value="GLYCOSYL TRANSFERASE"/>
    <property type="match status" value="1"/>
</dbReference>
<proteinExistence type="predicted"/>
<protein>
    <submittedName>
        <fullName evidence="2">Glycosyltransferase family 2 protein</fullName>
    </submittedName>
</protein>